<sequence length="472" mass="51837">MSENRNEQEYVKELVARARKAQAVADTYTQEQVDRLTRAVGWALVQEETVEKIAKFCLEETRMGTYEAKLNKLYKKVRGVMSDINPQKSVGVVEEDKELGIRRIAKPVGVIGSLIPTTQPELCPATQGILAVKSRNAIIFSPHPRSQRTTCLVAEVIRSVLKRYGAPEDLVICAERPTMEMSREIMAQTDLVIATGGAGMVKAAYSSGTPAYGVGVGNAVVVIDETADLKEAAHNVHISKVFDYASGCSCENSIVVQEGIYDEFIGCLKAEGAYLVTGEEKPKLQKALWPQFPENHVLNRDIVTQPAKRIAEIARIDAVPDDCEFLLVEETGRGETYPFSGEKLSVVLAVYKYREFDEAVQIVNEIHAYQGAGHSCGIQSNDEEHILTLALNTKTTRVMVRQPQSVGNGGDWNNGMPFTGSLGCGTWGGNIVSENITLKHFLNNTWLSVPIKGTVPDDEELFGDAMREKVQG</sequence>
<dbReference type="GO" id="GO:0016620">
    <property type="term" value="F:oxidoreductase activity, acting on the aldehyde or oxo group of donors, NAD or NADP as acceptor"/>
    <property type="evidence" value="ECO:0007669"/>
    <property type="project" value="InterPro"/>
</dbReference>
<organism evidence="3 4">
    <name type="scientific">[Clostridium] hylemonae DSM 15053</name>
    <dbReference type="NCBI Taxonomy" id="553973"/>
    <lineage>
        <taxon>Bacteria</taxon>
        <taxon>Bacillati</taxon>
        <taxon>Bacillota</taxon>
        <taxon>Clostridia</taxon>
        <taxon>Lachnospirales</taxon>
        <taxon>Lachnospiraceae</taxon>
    </lineage>
</organism>
<protein>
    <recommendedName>
        <fullName evidence="2">Aldehyde dehydrogenase domain-containing protein</fullName>
    </recommendedName>
</protein>
<feature type="domain" description="Aldehyde dehydrogenase" evidence="2">
    <location>
        <begin position="6"/>
        <end position="279"/>
    </location>
</feature>
<dbReference type="InterPro" id="IPR016161">
    <property type="entry name" value="Ald_DH/histidinol_DH"/>
</dbReference>
<reference evidence="3" key="1">
    <citation type="submission" date="2009-02" db="EMBL/GenBank/DDBJ databases">
        <authorList>
            <person name="Fulton L."/>
            <person name="Clifton S."/>
            <person name="Fulton B."/>
            <person name="Xu J."/>
            <person name="Minx P."/>
            <person name="Pepin K.H."/>
            <person name="Johnson M."/>
            <person name="Bhonagiri V."/>
            <person name="Nash W.E."/>
            <person name="Mardis E.R."/>
            <person name="Wilson R.K."/>
        </authorList>
    </citation>
    <scope>NUCLEOTIDE SEQUENCE [LARGE SCALE GENOMIC DNA]</scope>
    <source>
        <strain evidence="3">DSM 15053</strain>
    </source>
</reference>
<dbReference type="EMBL" id="ABYI02000023">
    <property type="protein sequence ID" value="EEG73622.1"/>
    <property type="molecule type" value="Genomic_DNA"/>
</dbReference>
<dbReference type="OrthoDB" id="9804734at2"/>
<dbReference type="PANTHER" id="PTHR11699">
    <property type="entry name" value="ALDEHYDE DEHYDROGENASE-RELATED"/>
    <property type="match status" value="1"/>
</dbReference>
<name>C0C2J8_9FIRM</name>
<comment type="caution">
    <text evidence="3">The sequence shown here is derived from an EMBL/GenBank/DDBJ whole genome shotgun (WGS) entry which is preliminary data.</text>
</comment>
<keyword evidence="1" id="KW-0560">Oxidoreductase</keyword>
<accession>C0C2J8</accession>
<dbReference type="Gene3D" id="3.40.605.10">
    <property type="entry name" value="Aldehyde Dehydrogenase, Chain A, domain 1"/>
    <property type="match status" value="1"/>
</dbReference>
<evidence type="ECO:0000313" key="4">
    <source>
        <dbReference type="Proteomes" id="UP000004893"/>
    </source>
</evidence>
<dbReference type="Pfam" id="PF00171">
    <property type="entry name" value="Aldedh"/>
    <property type="match status" value="1"/>
</dbReference>
<dbReference type="Proteomes" id="UP000004893">
    <property type="component" value="Unassembled WGS sequence"/>
</dbReference>
<dbReference type="InterPro" id="IPR015590">
    <property type="entry name" value="Aldehyde_DH_dom"/>
</dbReference>
<dbReference type="InterPro" id="IPR016163">
    <property type="entry name" value="Ald_DH_C"/>
</dbReference>
<dbReference type="eggNOG" id="COG1012">
    <property type="taxonomic scope" value="Bacteria"/>
</dbReference>
<proteinExistence type="predicted"/>
<dbReference type="HOGENOM" id="CLU_028794_3_0_9"/>
<gene>
    <name evidence="3" type="ORF">CLOHYLEM_06304</name>
</gene>
<dbReference type="InterPro" id="IPR016162">
    <property type="entry name" value="Ald_DH_N"/>
</dbReference>
<dbReference type="CDD" id="cd07122">
    <property type="entry name" value="ALDH_F20_ACDH"/>
    <property type="match status" value="1"/>
</dbReference>
<dbReference type="Gene3D" id="3.40.309.10">
    <property type="entry name" value="Aldehyde Dehydrogenase, Chain A, domain 2"/>
    <property type="match status" value="1"/>
</dbReference>
<dbReference type="STRING" id="553973.CLOHYLEM_06304"/>
<keyword evidence="4" id="KW-1185">Reference proteome</keyword>
<dbReference type="SUPFAM" id="SSF53720">
    <property type="entry name" value="ALDH-like"/>
    <property type="match status" value="1"/>
</dbReference>
<reference evidence="3" key="2">
    <citation type="submission" date="2013-06" db="EMBL/GenBank/DDBJ databases">
        <title>Draft genome sequence of Clostridium hylemonae (DSM 15053).</title>
        <authorList>
            <person name="Sudarsanam P."/>
            <person name="Ley R."/>
            <person name="Guruge J."/>
            <person name="Turnbaugh P.J."/>
            <person name="Mahowald M."/>
            <person name="Liep D."/>
            <person name="Gordon J."/>
        </authorList>
    </citation>
    <scope>NUCLEOTIDE SEQUENCE</scope>
    <source>
        <strain evidence="3">DSM 15053</strain>
    </source>
</reference>
<evidence type="ECO:0000259" key="2">
    <source>
        <dbReference type="Pfam" id="PF00171"/>
    </source>
</evidence>
<evidence type="ECO:0000313" key="3">
    <source>
        <dbReference type="EMBL" id="EEG73622.1"/>
    </source>
</evidence>
<evidence type="ECO:0000256" key="1">
    <source>
        <dbReference type="ARBA" id="ARBA00023002"/>
    </source>
</evidence>
<dbReference type="AlphaFoldDB" id="C0C2J8"/>